<evidence type="ECO:0000313" key="1">
    <source>
        <dbReference type="EMBL" id="ESA12024.1"/>
    </source>
</evidence>
<sequence length="54" mass="6388">MWTYNLGRSKPQLQFDIQVRYLLLSGELEERDIANKHTIIEENWKGDVANDHTT</sequence>
<dbReference type="HOGENOM" id="CLU_3051513_0_0_1"/>
<proteinExistence type="predicted"/>
<name>U9TV42_RHIID</name>
<protein>
    <submittedName>
        <fullName evidence="1">Uncharacterized protein</fullName>
    </submittedName>
</protein>
<dbReference type="AlphaFoldDB" id="U9TV42"/>
<organism evidence="1">
    <name type="scientific">Rhizophagus irregularis (strain DAOM 181602 / DAOM 197198 / MUCL 43194)</name>
    <name type="common">Arbuscular mycorrhizal fungus</name>
    <name type="synonym">Glomus intraradices</name>
    <dbReference type="NCBI Taxonomy" id="747089"/>
    <lineage>
        <taxon>Eukaryota</taxon>
        <taxon>Fungi</taxon>
        <taxon>Fungi incertae sedis</taxon>
        <taxon>Mucoromycota</taxon>
        <taxon>Glomeromycotina</taxon>
        <taxon>Glomeromycetes</taxon>
        <taxon>Glomerales</taxon>
        <taxon>Glomeraceae</taxon>
        <taxon>Rhizophagus</taxon>
    </lineage>
</organism>
<accession>U9TV42</accession>
<reference evidence="1" key="1">
    <citation type="submission" date="2013-07" db="EMBL/GenBank/DDBJ databases">
        <title>The genome of an arbuscular mycorrhizal fungus provides insights into the evolution of the oldest plant symbiosis.</title>
        <authorList>
            <consortium name="DOE Joint Genome Institute"/>
            <person name="Tisserant E."/>
            <person name="Malbreil M."/>
            <person name="Kuo A."/>
            <person name="Kohler A."/>
            <person name="Symeonidi A."/>
            <person name="Balestrini R."/>
            <person name="Charron P."/>
            <person name="Duensing N."/>
            <person name="Frei-dit-Frey N."/>
            <person name="Gianinazzi-Pearson V."/>
            <person name="Gilbert B."/>
            <person name="Handa Y."/>
            <person name="Hijri M."/>
            <person name="Kaul R."/>
            <person name="Kawaguchi M."/>
            <person name="Krajinski F."/>
            <person name="Lammers P."/>
            <person name="Lapierre D."/>
            <person name="Masclaux F.G."/>
            <person name="Murat C."/>
            <person name="Morin E."/>
            <person name="Ndikumana S."/>
            <person name="Pagni M."/>
            <person name="Petitpierre D."/>
            <person name="Requena N."/>
            <person name="Rosikiewicz P."/>
            <person name="Riley R."/>
            <person name="Saito K."/>
            <person name="San Clemente H."/>
            <person name="Shapiro H."/>
            <person name="van Tuinen D."/>
            <person name="Becard G."/>
            <person name="Bonfante P."/>
            <person name="Paszkowski U."/>
            <person name="Shachar-Hill Y."/>
            <person name="Young J.P."/>
            <person name="Sanders I.R."/>
            <person name="Henrissat B."/>
            <person name="Rensing S.A."/>
            <person name="Grigoriev I.V."/>
            <person name="Corradi N."/>
            <person name="Roux C."/>
            <person name="Martin F."/>
        </authorList>
    </citation>
    <scope>NUCLEOTIDE SEQUENCE</scope>
    <source>
        <strain evidence="1">DAOM 197198</strain>
    </source>
</reference>
<dbReference type="EMBL" id="KI285356">
    <property type="protein sequence ID" value="ESA12024.1"/>
    <property type="molecule type" value="Genomic_DNA"/>
</dbReference>
<gene>
    <name evidence="1" type="ORF">GLOINDRAFT_27608</name>
</gene>